<sequence length="588" mass="66910">MPEVVEAAPKKIILCCDGTWQSSVSGQVNLPSNITRIARTIAKAGRDGDKVWQQLVYYDAGVGTGALSTIESNRQGATGDGLVINVLEAYNFVVNNYSPGDKIYCFGFSRGAFTARAIAGMITDFGVIKPDKMQHFASLLAVYKKNTKKYNFRKTKEYFDWLKGKPAWVAESKKETEYKEIPWYDTGIQNIAGDIEYPDSRSVELVGVFDTVGSLGLADTYVRNHASSRQQYEWLNVKWNPYIKHAFHALALDDRREPFLPTLYYIPKDQVIAKEDEELKADEVDWPELTQHRKEVDEELQNAKKAIGDEPDLVQVWFTGVHINVGGGTDDVKADFEGLANITFAWMLEQCRPYLAFDEFTNATLANYSQRMTEYSDIQSAQANVGIKDKAFTAINETGKWLGSFFSSDTLEEKMVRSYCRIAGNCPEYRIPHWTLFPNQDSYTPLFKAISSPQYRTPGACVDRSTELRSPLEKLGKTNEWIHPSVQWRIKKSHEYKDPTHLYDPKSLEGFKYEKMGGVYGWKHKNNNGGTLWIPEWPITAAVKDVDTSVYNENAEMALVEQCKDHDEVRKFLKEHATAWNIVYPKVK</sequence>
<dbReference type="EMBL" id="KB445571">
    <property type="protein sequence ID" value="EMD95129.1"/>
    <property type="molecule type" value="Genomic_DNA"/>
</dbReference>
<evidence type="ECO:0000313" key="3">
    <source>
        <dbReference type="Proteomes" id="UP000016936"/>
    </source>
</evidence>
<dbReference type="AlphaFoldDB" id="M2U980"/>
<reference evidence="3" key="2">
    <citation type="journal article" date="2013" name="PLoS Genet.">
        <title>Comparative genome structure, secondary metabolite, and effector coding capacity across Cochliobolus pathogens.</title>
        <authorList>
            <person name="Condon B.J."/>
            <person name="Leng Y."/>
            <person name="Wu D."/>
            <person name="Bushley K.E."/>
            <person name="Ohm R.A."/>
            <person name="Otillar R."/>
            <person name="Martin J."/>
            <person name="Schackwitz W."/>
            <person name="Grimwood J."/>
            <person name="MohdZainudin N."/>
            <person name="Xue C."/>
            <person name="Wang R."/>
            <person name="Manning V.A."/>
            <person name="Dhillon B."/>
            <person name="Tu Z.J."/>
            <person name="Steffenson B.J."/>
            <person name="Salamov A."/>
            <person name="Sun H."/>
            <person name="Lowry S."/>
            <person name="LaButti K."/>
            <person name="Han J."/>
            <person name="Copeland A."/>
            <person name="Lindquist E."/>
            <person name="Barry K."/>
            <person name="Schmutz J."/>
            <person name="Baker S.E."/>
            <person name="Ciuffetti L.M."/>
            <person name="Grigoriev I.V."/>
            <person name="Zhong S."/>
            <person name="Turgeon B.G."/>
        </authorList>
    </citation>
    <scope>NUCLEOTIDE SEQUENCE [LARGE SCALE GENOMIC DNA]</scope>
    <source>
        <strain evidence="3">C5 / ATCC 48332 / race O</strain>
    </source>
</reference>
<dbReference type="PANTHER" id="PTHR33840">
    <property type="match status" value="1"/>
</dbReference>
<accession>M2U980</accession>
<dbReference type="InterPro" id="IPR018712">
    <property type="entry name" value="Tle1-like_cat"/>
</dbReference>
<name>M2U980_COCH5</name>
<dbReference type="OMA" id="WIPEWPI"/>
<evidence type="ECO:0000259" key="1">
    <source>
        <dbReference type="Pfam" id="PF09994"/>
    </source>
</evidence>
<dbReference type="InterPro" id="IPR029058">
    <property type="entry name" value="AB_hydrolase_fold"/>
</dbReference>
<feature type="domain" description="T6SS Phospholipase effector Tle1-like catalytic" evidence="1">
    <location>
        <begin position="10"/>
        <end position="350"/>
    </location>
</feature>
<dbReference type="OrthoDB" id="3057168at2759"/>
<organism evidence="2 3">
    <name type="scientific">Cochliobolus heterostrophus (strain C5 / ATCC 48332 / race O)</name>
    <name type="common">Southern corn leaf blight fungus</name>
    <name type="synonym">Bipolaris maydis</name>
    <dbReference type="NCBI Taxonomy" id="701091"/>
    <lineage>
        <taxon>Eukaryota</taxon>
        <taxon>Fungi</taxon>
        <taxon>Dikarya</taxon>
        <taxon>Ascomycota</taxon>
        <taxon>Pezizomycotina</taxon>
        <taxon>Dothideomycetes</taxon>
        <taxon>Pleosporomycetidae</taxon>
        <taxon>Pleosporales</taxon>
        <taxon>Pleosporineae</taxon>
        <taxon>Pleosporaceae</taxon>
        <taxon>Bipolaris</taxon>
    </lineage>
</organism>
<dbReference type="STRING" id="701091.M2U980"/>
<reference evidence="2 3" key="1">
    <citation type="journal article" date="2012" name="PLoS Pathog.">
        <title>Diverse lifestyles and strategies of plant pathogenesis encoded in the genomes of eighteen Dothideomycetes fungi.</title>
        <authorList>
            <person name="Ohm R.A."/>
            <person name="Feau N."/>
            <person name="Henrissat B."/>
            <person name="Schoch C.L."/>
            <person name="Horwitz B.A."/>
            <person name="Barry K.W."/>
            <person name="Condon B.J."/>
            <person name="Copeland A.C."/>
            <person name="Dhillon B."/>
            <person name="Glaser F."/>
            <person name="Hesse C.N."/>
            <person name="Kosti I."/>
            <person name="LaButti K."/>
            <person name="Lindquist E.A."/>
            <person name="Lucas S."/>
            <person name="Salamov A.A."/>
            <person name="Bradshaw R.E."/>
            <person name="Ciuffetti L."/>
            <person name="Hamelin R.C."/>
            <person name="Kema G.H.J."/>
            <person name="Lawrence C."/>
            <person name="Scott J.A."/>
            <person name="Spatafora J.W."/>
            <person name="Turgeon B.G."/>
            <person name="de Wit P.J.G.M."/>
            <person name="Zhong S."/>
            <person name="Goodwin S.B."/>
            <person name="Grigoriev I.V."/>
        </authorList>
    </citation>
    <scope>NUCLEOTIDE SEQUENCE [LARGE SCALE GENOMIC DNA]</scope>
    <source>
        <strain evidence="3">C5 / ATCC 48332 / race O</strain>
    </source>
</reference>
<dbReference type="Proteomes" id="UP000016936">
    <property type="component" value="Unassembled WGS sequence"/>
</dbReference>
<proteinExistence type="predicted"/>
<gene>
    <name evidence="2" type="ORF">COCHEDRAFT_1222340</name>
</gene>
<protein>
    <recommendedName>
        <fullName evidence="1">T6SS Phospholipase effector Tle1-like catalytic domain-containing protein</fullName>
    </recommendedName>
</protein>
<dbReference type="eggNOG" id="ENOG502SHF3">
    <property type="taxonomic scope" value="Eukaryota"/>
</dbReference>
<dbReference type="HOGENOM" id="CLU_005049_1_2_1"/>
<evidence type="ECO:0000313" key="2">
    <source>
        <dbReference type="EMBL" id="EMD95129.1"/>
    </source>
</evidence>
<dbReference type="Pfam" id="PF09994">
    <property type="entry name" value="T6SS_Tle1-like_cat"/>
    <property type="match status" value="1"/>
</dbReference>
<dbReference type="PANTHER" id="PTHR33840:SF16">
    <property type="entry name" value="DUF2235 DOMAIN-CONTAINING PROTEIN"/>
    <property type="match status" value="1"/>
</dbReference>
<dbReference type="SUPFAM" id="SSF53474">
    <property type="entry name" value="alpha/beta-Hydrolases"/>
    <property type="match status" value="1"/>
</dbReference>
<keyword evidence="3" id="KW-1185">Reference proteome</keyword>